<dbReference type="Pfam" id="PF00553">
    <property type="entry name" value="CBM_2"/>
    <property type="match status" value="1"/>
</dbReference>
<name>A0A9W6KHS2_9ACTN</name>
<reference evidence="4" key="1">
    <citation type="journal article" date="2014" name="Int. J. Syst. Evol. Microbiol.">
        <title>Complete genome sequence of Corynebacterium casei LMG S-19264T (=DSM 44701T), isolated from a smear-ripened cheese.</title>
        <authorList>
            <consortium name="US DOE Joint Genome Institute (JGI-PGF)"/>
            <person name="Walter F."/>
            <person name="Albersmeier A."/>
            <person name="Kalinowski J."/>
            <person name="Ruckert C."/>
        </authorList>
    </citation>
    <scope>NUCLEOTIDE SEQUENCE</scope>
    <source>
        <strain evidence="4">VKM Ac-1321</strain>
    </source>
</reference>
<dbReference type="Pfam" id="PF08327">
    <property type="entry name" value="AHSA1"/>
    <property type="match status" value="1"/>
</dbReference>
<evidence type="ECO:0000313" key="5">
    <source>
        <dbReference type="Proteomes" id="UP001143480"/>
    </source>
</evidence>
<protein>
    <recommendedName>
        <fullName evidence="3">CBM2 domain-containing protein</fullName>
    </recommendedName>
</protein>
<sequence length="441" mass="46620">MTEIRVDVDLVHPPSVVWRALTEAHLVTDWLPTNRFMIREDGTFTFQSSELTGLEDPIEGRIVSVEAPSRLVMRWEASNLHTVVAVTLAPRGSGTRFTMTQSGFLGPQGTMRRRVLLATYTALFKGPLTATLGKIEVEVEDPAPPAPPPRRNDGLFNRLPRQHNGPSRSAPGLSSRIRSTAGPRPTTAVPGFAAAVLTARATGVAAVPTTVEPAVPAASLPARARAWLRSTWRRVAGRDWSADRRSQAVATGAAVLLLLALAAILIGKATALHPPGPPRTGGESPGPAQATIPGAAVAPTRSTPQPIVPAASRSPGPPVSPVSSPTLLPSGPARLAAGYKTENLSLTSYRVTITITNPSDLTADGWTLEIQLPLLDLTVRNVSGAVMTRTEGHLAFTPLDTTRTLKPGTTATVRFDVEGLGVRNEPFTCTIDQQPCSSIPG</sequence>
<dbReference type="GO" id="GO:0004553">
    <property type="term" value="F:hydrolase activity, hydrolyzing O-glycosyl compounds"/>
    <property type="evidence" value="ECO:0007669"/>
    <property type="project" value="InterPro"/>
</dbReference>
<dbReference type="Proteomes" id="UP001143480">
    <property type="component" value="Unassembled WGS sequence"/>
</dbReference>
<organism evidence="4 5">
    <name type="scientific">Dactylosporangium matsuzakiense</name>
    <dbReference type="NCBI Taxonomy" id="53360"/>
    <lineage>
        <taxon>Bacteria</taxon>
        <taxon>Bacillati</taxon>
        <taxon>Actinomycetota</taxon>
        <taxon>Actinomycetes</taxon>
        <taxon>Micromonosporales</taxon>
        <taxon>Micromonosporaceae</taxon>
        <taxon>Dactylosporangium</taxon>
    </lineage>
</organism>
<dbReference type="GO" id="GO:0030247">
    <property type="term" value="F:polysaccharide binding"/>
    <property type="evidence" value="ECO:0007669"/>
    <property type="project" value="UniProtKB-UniRule"/>
</dbReference>
<dbReference type="InterPro" id="IPR013538">
    <property type="entry name" value="ASHA1/2-like_C"/>
</dbReference>
<gene>
    <name evidence="4" type="ORF">GCM10017581_025250</name>
</gene>
<feature type="region of interest" description="Disordered" evidence="2">
    <location>
        <begin position="139"/>
        <end position="185"/>
    </location>
</feature>
<evidence type="ECO:0000256" key="1">
    <source>
        <dbReference type="ARBA" id="ARBA00006817"/>
    </source>
</evidence>
<dbReference type="GO" id="GO:0005975">
    <property type="term" value="P:carbohydrate metabolic process"/>
    <property type="evidence" value="ECO:0007669"/>
    <property type="project" value="InterPro"/>
</dbReference>
<proteinExistence type="inferred from homology"/>
<dbReference type="SUPFAM" id="SSF49384">
    <property type="entry name" value="Carbohydrate-binding domain"/>
    <property type="match status" value="1"/>
</dbReference>
<dbReference type="InterPro" id="IPR023393">
    <property type="entry name" value="START-like_dom_sf"/>
</dbReference>
<feature type="domain" description="CBM2" evidence="3">
    <location>
        <begin position="328"/>
        <end position="439"/>
    </location>
</feature>
<comment type="caution">
    <text evidence="4">The sequence shown here is derived from an EMBL/GenBank/DDBJ whole genome shotgun (WGS) entry which is preliminary data.</text>
</comment>
<dbReference type="RefSeq" id="WP_261961380.1">
    <property type="nucleotide sequence ID" value="NZ_BAAAXA010000001.1"/>
</dbReference>
<evidence type="ECO:0000256" key="2">
    <source>
        <dbReference type="SAM" id="MobiDB-lite"/>
    </source>
</evidence>
<evidence type="ECO:0000313" key="4">
    <source>
        <dbReference type="EMBL" id="GLL00784.1"/>
    </source>
</evidence>
<dbReference type="InterPro" id="IPR012291">
    <property type="entry name" value="CBM2_carb-bd_dom_sf"/>
</dbReference>
<dbReference type="InterPro" id="IPR001919">
    <property type="entry name" value="CBD2"/>
</dbReference>
<accession>A0A9W6KHS2</accession>
<dbReference type="CDD" id="cd07814">
    <property type="entry name" value="SRPBCC_CalC_Aha1-like"/>
    <property type="match status" value="1"/>
</dbReference>
<dbReference type="Gene3D" id="2.60.40.290">
    <property type="match status" value="1"/>
</dbReference>
<comment type="similarity">
    <text evidence="1">Belongs to the AHA1 family.</text>
</comment>
<reference evidence="4" key="2">
    <citation type="submission" date="2023-01" db="EMBL/GenBank/DDBJ databases">
        <authorList>
            <person name="Sun Q."/>
            <person name="Evtushenko L."/>
        </authorList>
    </citation>
    <scope>NUCLEOTIDE SEQUENCE</scope>
    <source>
        <strain evidence="4">VKM Ac-1321</strain>
    </source>
</reference>
<dbReference type="AlphaFoldDB" id="A0A9W6KHS2"/>
<evidence type="ECO:0000259" key="3">
    <source>
        <dbReference type="PROSITE" id="PS51173"/>
    </source>
</evidence>
<dbReference type="SUPFAM" id="SSF55961">
    <property type="entry name" value="Bet v1-like"/>
    <property type="match status" value="1"/>
</dbReference>
<dbReference type="InterPro" id="IPR008965">
    <property type="entry name" value="CBM2/CBM3_carb-bd_dom_sf"/>
</dbReference>
<feature type="region of interest" description="Disordered" evidence="2">
    <location>
        <begin position="274"/>
        <end position="327"/>
    </location>
</feature>
<dbReference type="Gene3D" id="3.30.530.20">
    <property type="match status" value="1"/>
</dbReference>
<keyword evidence="5" id="KW-1185">Reference proteome</keyword>
<dbReference type="EMBL" id="BSFP01000010">
    <property type="protein sequence ID" value="GLL00784.1"/>
    <property type="molecule type" value="Genomic_DNA"/>
</dbReference>
<dbReference type="PROSITE" id="PS51173">
    <property type="entry name" value="CBM2"/>
    <property type="match status" value="1"/>
</dbReference>